<dbReference type="EMBL" id="JAQQWE010000003">
    <property type="protein sequence ID" value="KAK7959913.1"/>
    <property type="molecule type" value="Genomic_DNA"/>
</dbReference>
<name>A0ABR1QNH9_9PEZI</name>
<evidence type="ECO:0000313" key="3">
    <source>
        <dbReference type="Proteomes" id="UP001391051"/>
    </source>
</evidence>
<evidence type="ECO:0000256" key="1">
    <source>
        <dbReference type="SAM" id="MobiDB-lite"/>
    </source>
</evidence>
<reference evidence="2 3" key="1">
    <citation type="submission" date="2023-01" db="EMBL/GenBank/DDBJ databases">
        <title>Analysis of 21 Apiospora genomes using comparative genomics revels a genus with tremendous synthesis potential of carbohydrate active enzymes and secondary metabolites.</title>
        <authorList>
            <person name="Sorensen T."/>
        </authorList>
    </citation>
    <scope>NUCLEOTIDE SEQUENCE [LARGE SCALE GENOMIC DNA]</scope>
    <source>
        <strain evidence="2 3">CBS 24483</strain>
    </source>
</reference>
<dbReference type="Proteomes" id="UP001391051">
    <property type="component" value="Unassembled WGS sequence"/>
</dbReference>
<organism evidence="2 3">
    <name type="scientific">Apiospora aurea</name>
    <dbReference type="NCBI Taxonomy" id="335848"/>
    <lineage>
        <taxon>Eukaryota</taxon>
        <taxon>Fungi</taxon>
        <taxon>Dikarya</taxon>
        <taxon>Ascomycota</taxon>
        <taxon>Pezizomycotina</taxon>
        <taxon>Sordariomycetes</taxon>
        <taxon>Xylariomycetidae</taxon>
        <taxon>Amphisphaeriales</taxon>
        <taxon>Apiosporaceae</taxon>
        <taxon>Apiospora</taxon>
    </lineage>
</organism>
<comment type="caution">
    <text evidence="2">The sequence shown here is derived from an EMBL/GenBank/DDBJ whole genome shotgun (WGS) entry which is preliminary data.</text>
</comment>
<dbReference type="RefSeq" id="XP_066703616.1">
    <property type="nucleotide sequence ID" value="XM_066840989.1"/>
</dbReference>
<protein>
    <submittedName>
        <fullName evidence="2">Uncharacterized protein</fullName>
    </submittedName>
</protein>
<keyword evidence="3" id="KW-1185">Reference proteome</keyword>
<dbReference type="GeneID" id="92074051"/>
<feature type="region of interest" description="Disordered" evidence="1">
    <location>
        <begin position="53"/>
        <end position="88"/>
    </location>
</feature>
<accession>A0ABR1QNH9</accession>
<proteinExistence type="predicted"/>
<gene>
    <name evidence="2" type="ORF">PG986_004767</name>
</gene>
<sequence length="88" mass="8773">MSREAAASLGLGLGLGLSAMNTAGECAANLPRAQPVLTVRRACGRVSADTCRSARSPGLPEGVTNGEESGGRGIADTAVDTGLRCAED</sequence>
<evidence type="ECO:0000313" key="2">
    <source>
        <dbReference type="EMBL" id="KAK7959913.1"/>
    </source>
</evidence>